<feature type="signal peptide" evidence="1">
    <location>
        <begin position="1"/>
        <end position="22"/>
    </location>
</feature>
<accession>A0A8J3VDU3</accession>
<sequence length="460" mass="47750">MWQKLARTLGALVLCSSGVALAPSSPAAAEPGIQAASLASTIALSNCSASLVRFPSSLDTDRGLMLTNGHCFEGGFINNGVVIQNRASTRSGTLLSSTGANLGTVRADTVLYGTMTGTDVLLYRLTTTYASIRTSFGTTALTLSATHPVAGTSMYIPSSFHKRIWNCSINGFVPTLRESQWTWHDSIRYNVGCDTIPGTSGTPVVDLNSNQVVGINNTLNENGQNCTLDNPCEVDPDGTTHVFPGQAYGQETYWFNTCLNSARTIDLTVPGCLLFGASGGGGTTVFSDNFETSLGWTTNPNGTDTATSGLWERGDPEATTSGVTLQVGTTPSGTNDLVTARLAGASAGANDVDGGVTSVQSPAITLPTGTLTLSFAWYLAHLNNATSDDFFRVSVVAGTMSTVVFTQAGAAANRAGSFATASVNLSSFAGQTIRLRIEAADNATGSLVEAGVDDVRIVRS</sequence>
<dbReference type="Pfam" id="PF13365">
    <property type="entry name" value="Trypsin_2"/>
    <property type="match status" value="1"/>
</dbReference>
<proteinExistence type="predicted"/>
<keyword evidence="3" id="KW-1185">Reference proteome</keyword>
<evidence type="ECO:0000313" key="2">
    <source>
        <dbReference type="EMBL" id="GIH02741.1"/>
    </source>
</evidence>
<feature type="chain" id="PRO_5039653299" description="Serine protease" evidence="1">
    <location>
        <begin position="23"/>
        <end position="460"/>
    </location>
</feature>
<evidence type="ECO:0008006" key="4">
    <source>
        <dbReference type="Google" id="ProtNLM"/>
    </source>
</evidence>
<dbReference type="SUPFAM" id="SSF50494">
    <property type="entry name" value="Trypsin-like serine proteases"/>
    <property type="match status" value="1"/>
</dbReference>
<dbReference type="AlphaFoldDB" id="A0A8J3VDU3"/>
<dbReference type="EMBL" id="BONY01000004">
    <property type="protein sequence ID" value="GIH02741.1"/>
    <property type="molecule type" value="Genomic_DNA"/>
</dbReference>
<organism evidence="2 3">
    <name type="scientific">Rhizocola hellebori</name>
    <dbReference type="NCBI Taxonomy" id="1392758"/>
    <lineage>
        <taxon>Bacteria</taxon>
        <taxon>Bacillati</taxon>
        <taxon>Actinomycetota</taxon>
        <taxon>Actinomycetes</taxon>
        <taxon>Micromonosporales</taxon>
        <taxon>Micromonosporaceae</taxon>
        <taxon>Rhizocola</taxon>
    </lineage>
</organism>
<keyword evidence="1" id="KW-0732">Signal</keyword>
<name>A0A8J3VDU3_9ACTN</name>
<dbReference type="Proteomes" id="UP000612899">
    <property type="component" value="Unassembled WGS sequence"/>
</dbReference>
<reference evidence="2" key="1">
    <citation type="submission" date="2021-01" db="EMBL/GenBank/DDBJ databases">
        <title>Whole genome shotgun sequence of Rhizocola hellebori NBRC 109834.</title>
        <authorList>
            <person name="Komaki H."/>
            <person name="Tamura T."/>
        </authorList>
    </citation>
    <scope>NUCLEOTIDE SEQUENCE</scope>
    <source>
        <strain evidence="2">NBRC 109834</strain>
    </source>
</reference>
<evidence type="ECO:0000256" key="1">
    <source>
        <dbReference type="SAM" id="SignalP"/>
    </source>
</evidence>
<dbReference type="InterPro" id="IPR009003">
    <property type="entry name" value="Peptidase_S1_PA"/>
</dbReference>
<protein>
    <recommendedName>
        <fullName evidence="4">Serine protease</fullName>
    </recommendedName>
</protein>
<dbReference type="Gene3D" id="2.60.120.200">
    <property type="match status" value="1"/>
</dbReference>
<evidence type="ECO:0000313" key="3">
    <source>
        <dbReference type="Proteomes" id="UP000612899"/>
    </source>
</evidence>
<gene>
    <name evidence="2" type="ORF">Rhe02_08080</name>
</gene>
<comment type="caution">
    <text evidence="2">The sequence shown here is derived from an EMBL/GenBank/DDBJ whole genome shotgun (WGS) entry which is preliminary data.</text>
</comment>